<dbReference type="Gene3D" id="3.10.20.90">
    <property type="entry name" value="Phosphatidylinositol 3-kinase Catalytic Subunit, Chain A, domain 1"/>
    <property type="match status" value="2"/>
</dbReference>
<reference evidence="4 5" key="1">
    <citation type="journal article" date="2018" name="Mol. Plant">
        <title>The genome of Artemisia annua provides insight into the evolution of Asteraceae family and artemisinin biosynthesis.</title>
        <authorList>
            <person name="Shen Q."/>
            <person name="Zhang L."/>
            <person name="Liao Z."/>
            <person name="Wang S."/>
            <person name="Yan T."/>
            <person name="Shi P."/>
            <person name="Liu M."/>
            <person name="Fu X."/>
            <person name="Pan Q."/>
            <person name="Wang Y."/>
            <person name="Lv Z."/>
            <person name="Lu X."/>
            <person name="Zhang F."/>
            <person name="Jiang W."/>
            <person name="Ma Y."/>
            <person name="Chen M."/>
            <person name="Hao X."/>
            <person name="Li L."/>
            <person name="Tang Y."/>
            <person name="Lv G."/>
            <person name="Zhou Y."/>
            <person name="Sun X."/>
            <person name="Brodelius P.E."/>
            <person name="Rose J.K.C."/>
            <person name="Tang K."/>
        </authorList>
    </citation>
    <scope>NUCLEOTIDE SEQUENCE [LARGE SCALE GENOMIC DNA]</scope>
    <source>
        <strain evidence="5">cv. Huhao1</strain>
        <tissue evidence="4">Leaf</tissue>
    </source>
</reference>
<organism evidence="4 5">
    <name type="scientific">Artemisia annua</name>
    <name type="common">Sweet wormwood</name>
    <dbReference type="NCBI Taxonomy" id="35608"/>
    <lineage>
        <taxon>Eukaryota</taxon>
        <taxon>Viridiplantae</taxon>
        <taxon>Streptophyta</taxon>
        <taxon>Embryophyta</taxon>
        <taxon>Tracheophyta</taxon>
        <taxon>Spermatophyta</taxon>
        <taxon>Magnoliopsida</taxon>
        <taxon>eudicotyledons</taxon>
        <taxon>Gunneridae</taxon>
        <taxon>Pentapetalae</taxon>
        <taxon>asterids</taxon>
        <taxon>campanulids</taxon>
        <taxon>Asterales</taxon>
        <taxon>Asteraceae</taxon>
        <taxon>Asteroideae</taxon>
        <taxon>Anthemideae</taxon>
        <taxon>Artemisiinae</taxon>
        <taxon>Artemisia</taxon>
    </lineage>
</organism>
<keyword evidence="5" id="KW-1185">Reference proteome</keyword>
<dbReference type="OrthoDB" id="1641503at2759"/>
<dbReference type="EMBL" id="PKPP01003005">
    <property type="protein sequence ID" value="PWA71897.1"/>
    <property type="molecule type" value="Genomic_DNA"/>
</dbReference>
<protein>
    <submittedName>
        <fullName evidence="4">Ubiquitin subgroup</fullName>
    </submittedName>
</protein>
<dbReference type="GO" id="GO:0003729">
    <property type="term" value="F:mRNA binding"/>
    <property type="evidence" value="ECO:0007669"/>
    <property type="project" value="UniProtKB-ARBA"/>
</dbReference>
<dbReference type="SUPFAM" id="SSF54236">
    <property type="entry name" value="Ubiquitin-like"/>
    <property type="match status" value="2"/>
</dbReference>
<dbReference type="InterPro" id="IPR050158">
    <property type="entry name" value="Ubiquitin_ubiquitin-like"/>
</dbReference>
<evidence type="ECO:0000256" key="2">
    <source>
        <dbReference type="ARBA" id="ARBA00022843"/>
    </source>
</evidence>
<evidence type="ECO:0000256" key="1">
    <source>
        <dbReference type="ARBA" id="ARBA00022499"/>
    </source>
</evidence>
<dbReference type="PRINTS" id="PR00348">
    <property type="entry name" value="UBIQUITIN"/>
</dbReference>
<comment type="caution">
    <text evidence="4">The sequence shown here is derived from an EMBL/GenBank/DDBJ whole genome shotgun (WGS) entry which is preliminary data.</text>
</comment>
<dbReference type="InterPro" id="IPR000626">
    <property type="entry name" value="Ubiquitin-like_dom"/>
</dbReference>
<dbReference type="PANTHER" id="PTHR10666">
    <property type="entry name" value="UBIQUITIN"/>
    <property type="match status" value="1"/>
</dbReference>
<evidence type="ECO:0000313" key="5">
    <source>
        <dbReference type="Proteomes" id="UP000245207"/>
    </source>
</evidence>
<dbReference type="InterPro" id="IPR019956">
    <property type="entry name" value="Ubiquitin_dom"/>
</dbReference>
<sequence length="202" mass="23087">MSSFGHTAKELKALIQAKEGIHPDQQTLVYAGNKLEENRVLCYYYIQNESTIRLLDYTLVALQIYVEIIATRKTVHLEVESTDTINNVKAKIQDKEGIPADKQTLFLPQKQLQDNSTLADYCIWNGTTIHLVCHEGKHRGREYRAVCQEGKRPGQERHPTEPTEARRCLEAAAYPGCKYSVPIPLDKHTIQKDSTLPHVIFW</sequence>
<proteinExistence type="predicted"/>
<dbReference type="PROSITE" id="PS50053">
    <property type="entry name" value="UBIQUITIN_2"/>
    <property type="match status" value="2"/>
</dbReference>
<dbReference type="InterPro" id="IPR029071">
    <property type="entry name" value="Ubiquitin-like_domsf"/>
</dbReference>
<gene>
    <name evidence="4" type="ORF">CTI12_AA276010</name>
</gene>
<evidence type="ECO:0000313" key="4">
    <source>
        <dbReference type="EMBL" id="PWA71897.1"/>
    </source>
</evidence>
<accession>A0A2U1NEI9</accession>
<dbReference type="STRING" id="35608.A0A2U1NEI9"/>
<feature type="domain" description="Ubiquitin-like" evidence="3">
    <location>
        <begin position="62"/>
        <end position="132"/>
    </location>
</feature>
<dbReference type="AlphaFoldDB" id="A0A2U1NEI9"/>
<evidence type="ECO:0000259" key="3">
    <source>
        <dbReference type="PROSITE" id="PS50053"/>
    </source>
</evidence>
<keyword evidence="2" id="KW-0832">Ubl conjugation</keyword>
<name>A0A2U1NEI9_ARTAN</name>
<dbReference type="Proteomes" id="UP000245207">
    <property type="component" value="Unassembled WGS sequence"/>
</dbReference>
<feature type="domain" description="Ubiquitin-like" evidence="3">
    <location>
        <begin position="7"/>
        <end position="55"/>
    </location>
</feature>
<dbReference type="Pfam" id="PF00240">
    <property type="entry name" value="ubiquitin"/>
    <property type="match status" value="2"/>
</dbReference>
<dbReference type="SMART" id="SM00213">
    <property type="entry name" value="UBQ"/>
    <property type="match status" value="2"/>
</dbReference>
<keyword evidence="1" id="KW-1017">Isopeptide bond</keyword>